<evidence type="ECO:0000256" key="8">
    <source>
        <dbReference type="SAM" id="MobiDB-lite"/>
    </source>
</evidence>
<evidence type="ECO:0000256" key="6">
    <source>
        <dbReference type="ARBA" id="ARBA00022801"/>
    </source>
</evidence>
<protein>
    <recommendedName>
        <fullName evidence="10">DDE Tnp4 domain-containing protein</fullName>
    </recommendedName>
</protein>
<comment type="similarity">
    <text evidence="3">Belongs to the HARBI1 family.</text>
</comment>
<dbReference type="PANTHER" id="PTHR22930:SF85">
    <property type="entry name" value="GH03217P-RELATED"/>
    <property type="match status" value="1"/>
</dbReference>
<dbReference type="EMBL" id="JANEYG010000315">
    <property type="protein sequence ID" value="KAJ8910340.1"/>
    <property type="molecule type" value="Genomic_DNA"/>
</dbReference>
<evidence type="ECO:0000313" key="12">
    <source>
        <dbReference type="Proteomes" id="UP001159042"/>
    </source>
</evidence>
<feature type="domain" description="DDE Tnp4" evidence="10">
    <location>
        <begin position="399"/>
        <end position="551"/>
    </location>
</feature>
<keyword evidence="9" id="KW-0472">Membrane</keyword>
<evidence type="ECO:0000256" key="7">
    <source>
        <dbReference type="ARBA" id="ARBA00023242"/>
    </source>
</evidence>
<evidence type="ECO:0000256" key="2">
    <source>
        <dbReference type="ARBA" id="ARBA00004123"/>
    </source>
</evidence>
<dbReference type="GO" id="GO:0046872">
    <property type="term" value="F:metal ion binding"/>
    <property type="evidence" value="ECO:0007669"/>
    <property type="project" value="UniProtKB-KW"/>
</dbReference>
<name>A0AAV8V8Q0_9CUCU</name>
<dbReference type="InterPro" id="IPR027806">
    <property type="entry name" value="HARBI1_dom"/>
</dbReference>
<dbReference type="InterPro" id="IPR045249">
    <property type="entry name" value="HARBI1-like"/>
</dbReference>
<comment type="caution">
    <text evidence="11">The sequence shown here is derived from an EMBL/GenBank/DDBJ whole genome shotgun (WGS) entry which is preliminary data.</text>
</comment>
<sequence>MTSALGLTLTFREWSGANNSVPHPPLAAGQNPAAGESPNPAKERNPLFRFSERWSGTGPSSHPKFFWGGDGGAAYSPWARDDLRGRAVQHKHPFLKLLLVWLLLWLWLVLRLLTLLMWLHYLQQGINGAHLFFGEPQFCDSALKVVHSGCKKISRYSYRQDPDELLSPAVAPSSKSSGIVSSLQPDRLERGRSSGSLNGNDVESAATILVVFILVFTDCTHKGWGEKLNGGDELAMTTQLQIVRFAVDMLFGDDDNEYEENISFHEKVWGFAEQTVSNFTDRQFQVHFRLNPSTFDNLLEKMHHIDERNFQKIGGNPEVPLSKQLMITLWYLANNIESFRGIANRFGISISTAWLSVYKICIKLLVVNISYSIISFPNENKCNFLINQMREKTGVVGAIDGSHIPIIAPTENAASYVNRKGFHSVLLQATCDSKKRFIDCYSGEAGSIHDACLFRRSELGNNLLGLNIPQDGHLLGDSAYPLLNRLMVPFRDNGHLNDIQRNYNTIHSKIRVVIEQAFALLKGRFRRLKLLETRRLDHIPLIILACCILHNICLENDDIPNDINFNAEMAEERIMNVPNIHEEAPGNRGNPIAKRNDIANGFHLNASESLAPSAGSSKNSIVWIM</sequence>
<keyword evidence="7" id="KW-0539">Nucleus</keyword>
<keyword evidence="6" id="KW-0378">Hydrolase</keyword>
<dbReference type="GO" id="GO:0016787">
    <property type="term" value="F:hydrolase activity"/>
    <property type="evidence" value="ECO:0007669"/>
    <property type="project" value="UniProtKB-KW"/>
</dbReference>
<accession>A0AAV8V8Q0</accession>
<dbReference type="PANTHER" id="PTHR22930">
    <property type="match status" value="1"/>
</dbReference>
<proteinExistence type="inferred from homology"/>
<evidence type="ECO:0000256" key="1">
    <source>
        <dbReference type="ARBA" id="ARBA00001968"/>
    </source>
</evidence>
<comment type="cofactor">
    <cofactor evidence="1">
        <name>a divalent metal cation</name>
        <dbReference type="ChEBI" id="CHEBI:60240"/>
    </cofactor>
</comment>
<keyword evidence="9" id="KW-0812">Transmembrane</keyword>
<keyword evidence="4" id="KW-0540">Nuclease</keyword>
<keyword evidence="5" id="KW-0479">Metal-binding</keyword>
<keyword evidence="9" id="KW-1133">Transmembrane helix</keyword>
<dbReference type="Pfam" id="PF13359">
    <property type="entry name" value="DDE_Tnp_4"/>
    <property type="match status" value="1"/>
</dbReference>
<comment type="subcellular location">
    <subcellularLocation>
        <location evidence="2">Nucleus</location>
    </subcellularLocation>
</comment>
<keyword evidence="12" id="KW-1185">Reference proteome</keyword>
<dbReference type="Proteomes" id="UP001159042">
    <property type="component" value="Unassembled WGS sequence"/>
</dbReference>
<dbReference type="GO" id="GO:0005634">
    <property type="term" value="C:nucleus"/>
    <property type="evidence" value="ECO:0007669"/>
    <property type="project" value="UniProtKB-SubCell"/>
</dbReference>
<organism evidence="11 12">
    <name type="scientific">Exocentrus adspersus</name>
    <dbReference type="NCBI Taxonomy" id="1586481"/>
    <lineage>
        <taxon>Eukaryota</taxon>
        <taxon>Metazoa</taxon>
        <taxon>Ecdysozoa</taxon>
        <taxon>Arthropoda</taxon>
        <taxon>Hexapoda</taxon>
        <taxon>Insecta</taxon>
        <taxon>Pterygota</taxon>
        <taxon>Neoptera</taxon>
        <taxon>Endopterygota</taxon>
        <taxon>Coleoptera</taxon>
        <taxon>Polyphaga</taxon>
        <taxon>Cucujiformia</taxon>
        <taxon>Chrysomeloidea</taxon>
        <taxon>Cerambycidae</taxon>
        <taxon>Lamiinae</taxon>
        <taxon>Acanthocinini</taxon>
        <taxon>Exocentrus</taxon>
    </lineage>
</organism>
<evidence type="ECO:0000259" key="10">
    <source>
        <dbReference type="Pfam" id="PF13359"/>
    </source>
</evidence>
<evidence type="ECO:0000256" key="3">
    <source>
        <dbReference type="ARBA" id="ARBA00006958"/>
    </source>
</evidence>
<dbReference type="AlphaFoldDB" id="A0AAV8V8Q0"/>
<evidence type="ECO:0000256" key="5">
    <source>
        <dbReference type="ARBA" id="ARBA00022723"/>
    </source>
</evidence>
<evidence type="ECO:0000313" key="11">
    <source>
        <dbReference type="EMBL" id="KAJ8910340.1"/>
    </source>
</evidence>
<feature type="compositionally biased region" description="Polar residues" evidence="8">
    <location>
        <begin position="173"/>
        <end position="184"/>
    </location>
</feature>
<feature type="region of interest" description="Disordered" evidence="8">
    <location>
        <begin position="168"/>
        <end position="196"/>
    </location>
</feature>
<feature type="transmembrane region" description="Helical" evidence="9">
    <location>
        <begin position="94"/>
        <end position="119"/>
    </location>
</feature>
<evidence type="ECO:0000256" key="4">
    <source>
        <dbReference type="ARBA" id="ARBA00022722"/>
    </source>
</evidence>
<dbReference type="GO" id="GO:0004518">
    <property type="term" value="F:nuclease activity"/>
    <property type="evidence" value="ECO:0007669"/>
    <property type="project" value="UniProtKB-KW"/>
</dbReference>
<gene>
    <name evidence="11" type="ORF">NQ315_004539</name>
</gene>
<feature type="region of interest" description="Disordered" evidence="8">
    <location>
        <begin position="22"/>
        <end position="42"/>
    </location>
</feature>
<evidence type="ECO:0000256" key="9">
    <source>
        <dbReference type="SAM" id="Phobius"/>
    </source>
</evidence>
<reference evidence="11 12" key="1">
    <citation type="journal article" date="2023" name="Insect Mol. Biol.">
        <title>Genome sequencing provides insights into the evolution of gene families encoding plant cell wall-degrading enzymes in longhorned beetles.</title>
        <authorList>
            <person name="Shin N.R."/>
            <person name="Okamura Y."/>
            <person name="Kirsch R."/>
            <person name="Pauchet Y."/>
        </authorList>
    </citation>
    <scope>NUCLEOTIDE SEQUENCE [LARGE SCALE GENOMIC DNA]</scope>
    <source>
        <strain evidence="11">EAD_L_NR</strain>
    </source>
</reference>